<dbReference type="Pfam" id="PF00106">
    <property type="entry name" value="adh_short"/>
    <property type="match status" value="1"/>
</dbReference>
<evidence type="ECO:0000313" key="4">
    <source>
        <dbReference type="EMBL" id="GAB1319433.1"/>
    </source>
</evidence>
<dbReference type="PANTHER" id="PTHR24320">
    <property type="entry name" value="RETINOL DEHYDROGENASE"/>
    <property type="match status" value="1"/>
</dbReference>
<dbReference type="EMBL" id="BAAFSV010000005">
    <property type="protein sequence ID" value="GAB1319433.1"/>
    <property type="molecule type" value="Genomic_DNA"/>
</dbReference>
<proteinExistence type="inferred from homology"/>
<dbReference type="Gene3D" id="3.40.50.720">
    <property type="entry name" value="NAD(P)-binding Rossmann-like Domain"/>
    <property type="match status" value="1"/>
</dbReference>
<evidence type="ECO:0000313" key="5">
    <source>
        <dbReference type="Proteomes" id="UP001628179"/>
    </source>
</evidence>
<dbReference type="PANTHER" id="PTHR24320:SF282">
    <property type="entry name" value="WW DOMAIN-CONTAINING OXIDOREDUCTASE"/>
    <property type="match status" value="1"/>
</dbReference>
<dbReference type="InterPro" id="IPR036291">
    <property type="entry name" value="NAD(P)-bd_dom_sf"/>
</dbReference>
<protein>
    <recommendedName>
        <fullName evidence="6">NAD(P)-binding protein</fullName>
    </recommendedName>
</protein>
<gene>
    <name evidence="4" type="ORF">MFIFM68171_09643</name>
</gene>
<dbReference type="PRINTS" id="PR00081">
    <property type="entry name" value="GDHRDH"/>
</dbReference>
<comment type="caution">
    <text evidence="4">The sequence shown here is derived from an EMBL/GenBank/DDBJ whole genome shotgun (WGS) entry which is preliminary data.</text>
</comment>
<dbReference type="GeneID" id="98180385"/>
<name>A0ABQ0GNX0_9PEZI</name>
<dbReference type="SUPFAM" id="SSF51735">
    <property type="entry name" value="NAD(P)-binding Rossmann-fold domains"/>
    <property type="match status" value="1"/>
</dbReference>
<evidence type="ECO:0000256" key="3">
    <source>
        <dbReference type="ARBA" id="ARBA00023002"/>
    </source>
</evidence>
<dbReference type="Proteomes" id="UP001628179">
    <property type="component" value="Unassembled WGS sequence"/>
</dbReference>
<organism evidence="4 5">
    <name type="scientific">Madurella fahalii</name>
    <dbReference type="NCBI Taxonomy" id="1157608"/>
    <lineage>
        <taxon>Eukaryota</taxon>
        <taxon>Fungi</taxon>
        <taxon>Dikarya</taxon>
        <taxon>Ascomycota</taxon>
        <taxon>Pezizomycotina</taxon>
        <taxon>Sordariomycetes</taxon>
        <taxon>Sordariomycetidae</taxon>
        <taxon>Sordariales</taxon>
        <taxon>Sordariales incertae sedis</taxon>
        <taxon>Madurella</taxon>
    </lineage>
</organism>
<dbReference type="InterPro" id="IPR002347">
    <property type="entry name" value="SDR_fam"/>
</dbReference>
<sequence length="294" mass="32084">MFDIQAVAASARVTLLGSGNRGGIPFEPARDIPSLVSKVILITGGAGDLGKQVAIELARHKPTRIYIADLPREDRGESVVAAIRGAIDDKDAPIRYLEVDLSSFESIKTAVTKFRAVEGRLDIAVLNAGIMRVRPGTTTEGYKIAFGINYLGHALLTKLLMPTLLHTAEQPGADVRIVGVSSEGHATAPKGGIVFDKLKGPCEEISKVAIIAYARELAERYPQIKVVTVHPGRIITRMAHGLRKESLLFQAVCPYFAAFLRVPSHWGNETTVAKDPDLSKKWWGWTEKELERVK</sequence>
<evidence type="ECO:0000256" key="1">
    <source>
        <dbReference type="ARBA" id="ARBA00006484"/>
    </source>
</evidence>
<keyword evidence="3" id="KW-0560">Oxidoreductase</keyword>
<comment type="similarity">
    <text evidence="1">Belongs to the short-chain dehydrogenases/reductases (SDR) family.</text>
</comment>
<reference evidence="4 5" key="1">
    <citation type="submission" date="2024-09" db="EMBL/GenBank/DDBJ databases">
        <title>Itraconazole resistance in Madurella fahalii resulting from another homologue of gene encoding cytochrome P450 14-alpha sterol demethylase (CYP51).</title>
        <authorList>
            <person name="Yoshioka I."/>
            <person name="Fahal A.H."/>
            <person name="Kaneko S."/>
            <person name="Yaguchi T."/>
        </authorList>
    </citation>
    <scope>NUCLEOTIDE SEQUENCE [LARGE SCALE GENOMIC DNA]</scope>
    <source>
        <strain evidence="4 5">IFM 68171</strain>
    </source>
</reference>
<keyword evidence="2" id="KW-0521">NADP</keyword>
<dbReference type="RefSeq" id="XP_070921163.1">
    <property type="nucleotide sequence ID" value="XM_071065062.1"/>
</dbReference>
<keyword evidence="5" id="KW-1185">Reference proteome</keyword>
<accession>A0ABQ0GNX0</accession>
<evidence type="ECO:0008006" key="6">
    <source>
        <dbReference type="Google" id="ProtNLM"/>
    </source>
</evidence>
<evidence type="ECO:0000256" key="2">
    <source>
        <dbReference type="ARBA" id="ARBA00022857"/>
    </source>
</evidence>